<dbReference type="Proteomes" id="UP000607653">
    <property type="component" value="Unassembled WGS sequence"/>
</dbReference>
<evidence type="ECO:0000259" key="6">
    <source>
        <dbReference type="PROSITE" id="PS51294"/>
    </source>
</evidence>
<name>A0A822YTL8_NELNU</name>
<accession>A0A822YTL8</accession>
<keyword evidence="3" id="KW-0238">DNA-binding</keyword>
<dbReference type="PROSITE" id="PS51294">
    <property type="entry name" value="HTH_MYB"/>
    <property type="match status" value="2"/>
</dbReference>
<evidence type="ECO:0000256" key="1">
    <source>
        <dbReference type="ARBA" id="ARBA00004123"/>
    </source>
</evidence>
<feature type="domain" description="Myb-like" evidence="5">
    <location>
        <begin position="9"/>
        <end position="102"/>
    </location>
</feature>
<dbReference type="AlphaFoldDB" id="A0A822YTL8"/>
<gene>
    <name evidence="7" type="ORF">HUJ06_005389</name>
</gene>
<sequence length="384" mass="42270">MGRPPCCDKSNVKRGLWTEEEDAKILAYVSKHGTGLKRCGKSCRLRWTNYLRPDLKHESFTPQEEELIINLHQAIGSRWSLIAAQLPGRTDNDVKNYWNTKLRKKLYEMGIDPVTHKPFSQILADYGNIGGLPRAGNRIGSLNRDLRNAFMSKSESAPLPQEAILNASSHSIMTIRTPKMEPIQDCHTNNNGSSSNNNNHCWDLLAELQAIKLVTEASNSTNQETIPPLFFSEGSSMSSSSVSILPVNSAPPMPCQSSPMQTMPSSPFSWSEFLVEDAVLPSEQQTQCYLDFQGLSSSTGSSSQIEMHDDITQNGLNSEANKTFYDVGETDYGGGQGFAGIDKGGANNAFGASSSSDNSFIDAILDQDGEMSWEFVDILSEPFY</sequence>
<dbReference type="InterPro" id="IPR009057">
    <property type="entry name" value="Homeodomain-like_sf"/>
</dbReference>
<dbReference type="PANTHER" id="PTHR47994">
    <property type="entry name" value="F14D16.11-RELATED"/>
    <property type="match status" value="1"/>
</dbReference>
<evidence type="ECO:0000259" key="5">
    <source>
        <dbReference type="PROSITE" id="PS50090"/>
    </source>
</evidence>
<evidence type="ECO:0000313" key="7">
    <source>
        <dbReference type="EMBL" id="DAD34749.1"/>
    </source>
</evidence>
<feature type="domain" description="HTH myb-type" evidence="6">
    <location>
        <begin position="52"/>
        <end position="106"/>
    </location>
</feature>
<feature type="domain" description="HTH myb-type" evidence="6">
    <location>
        <begin position="9"/>
        <end position="51"/>
    </location>
</feature>
<dbReference type="GO" id="GO:0005634">
    <property type="term" value="C:nucleus"/>
    <property type="evidence" value="ECO:0007669"/>
    <property type="project" value="UniProtKB-SubCell"/>
</dbReference>
<evidence type="ECO:0000256" key="4">
    <source>
        <dbReference type="ARBA" id="ARBA00023242"/>
    </source>
</evidence>
<dbReference type="PANTHER" id="PTHR47994:SF5">
    <property type="entry name" value="F14D16.11-RELATED"/>
    <property type="match status" value="1"/>
</dbReference>
<protein>
    <recommendedName>
        <fullName evidence="9">Transcription factor MYB35-like</fullName>
    </recommendedName>
</protein>
<dbReference type="SUPFAM" id="SSF46689">
    <property type="entry name" value="Homeodomain-like"/>
    <property type="match status" value="1"/>
</dbReference>
<organism evidence="7 8">
    <name type="scientific">Nelumbo nucifera</name>
    <name type="common">Sacred lotus</name>
    <dbReference type="NCBI Taxonomy" id="4432"/>
    <lineage>
        <taxon>Eukaryota</taxon>
        <taxon>Viridiplantae</taxon>
        <taxon>Streptophyta</taxon>
        <taxon>Embryophyta</taxon>
        <taxon>Tracheophyta</taxon>
        <taxon>Spermatophyta</taxon>
        <taxon>Magnoliopsida</taxon>
        <taxon>Proteales</taxon>
        <taxon>Nelumbonaceae</taxon>
        <taxon>Nelumbo</taxon>
    </lineage>
</organism>
<dbReference type="InterPro" id="IPR001005">
    <property type="entry name" value="SANT/Myb"/>
</dbReference>
<keyword evidence="2" id="KW-0677">Repeat</keyword>
<keyword evidence="8" id="KW-1185">Reference proteome</keyword>
<reference evidence="7 8" key="1">
    <citation type="journal article" date="2020" name="Mol. Biol. Evol.">
        <title>Distinct Expression and Methylation Patterns for Genes with Different Fates following a Single Whole-Genome Duplication in Flowering Plants.</title>
        <authorList>
            <person name="Shi T."/>
            <person name="Rahmani R.S."/>
            <person name="Gugger P.F."/>
            <person name="Wang M."/>
            <person name="Li H."/>
            <person name="Zhang Y."/>
            <person name="Li Z."/>
            <person name="Wang Q."/>
            <person name="Van de Peer Y."/>
            <person name="Marchal K."/>
            <person name="Chen J."/>
        </authorList>
    </citation>
    <scope>NUCLEOTIDE SEQUENCE [LARGE SCALE GENOMIC DNA]</scope>
    <source>
        <tissue evidence="7">Leaf</tissue>
    </source>
</reference>
<dbReference type="Gene3D" id="1.10.10.60">
    <property type="entry name" value="Homeodomain-like"/>
    <property type="match status" value="2"/>
</dbReference>
<evidence type="ECO:0000313" key="8">
    <source>
        <dbReference type="Proteomes" id="UP000607653"/>
    </source>
</evidence>
<keyword evidence="4" id="KW-0539">Nucleus</keyword>
<dbReference type="InterPro" id="IPR017930">
    <property type="entry name" value="Myb_dom"/>
</dbReference>
<comment type="subcellular location">
    <subcellularLocation>
        <location evidence="1">Nucleus</location>
    </subcellularLocation>
</comment>
<evidence type="ECO:0000256" key="3">
    <source>
        <dbReference type="ARBA" id="ARBA00023125"/>
    </source>
</evidence>
<dbReference type="SMART" id="SM00717">
    <property type="entry name" value="SANT"/>
    <property type="match status" value="2"/>
</dbReference>
<dbReference type="GO" id="GO:0003677">
    <property type="term" value="F:DNA binding"/>
    <property type="evidence" value="ECO:0007669"/>
    <property type="project" value="UniProtKB-KW"/>
</dbReference>
<dbReference type="FunFam" id="1.10.10.60:FF:000204">
    <property type="entry name" value="transcription factor MYB80"/>
    <property type="match status" value="1"/>
</dbReference>
<dbReference type="InterPro" id="IPR015495">
    <property type="entry name" value="Myb_TF_plants"/>
</dbReference>
<dbReference type="Pfam" id="PF00249">
    <property type="entry name" value="Myb_DNA-binding"/>
    <property type="match status" value="2"/>
</dbReference>
<evidence type="ECO:0000256" key="2">
    <source>
        <dbReference type="ARBA" id="ARBA00022737"/>
    </source>
</evidence>
<dbReference type="EMBL" id="DUZY01000004">
    <property type="protein sequence ID" value="DAD34749.1"/>
    <property type="molecule type" value="Genomic_DNA"/>
</dbReference>
<comment type="caution">
    <text evidence="7">The sequence shown here is derived from an EMBL/GenBank/DDBJ whole genome shotgun (WGS) entry which is preliminary data.</text>
</comment>
<dbReference type="PROSITE" id="PS50090">
    <property type="entry name" value="MYB_LIKE"/>
    <property type="match status" value="1"/>
</dbReference>
<evidence type="ECO:0008006" key="9">
    <source>
        <dbReference type="Google" id="ProtNLM"/>
    </source>
</evidence>
<proteinExistence type="predicted"/>
<dbReference type="CDD" id="cd00167">
    <property type="entry name" value="SANT"/>
    <property type="match status" value="1"/>
</dbReference>